<accession>A0A1F6E4U5</accession>
<dbReference type="PANTHER" id="PTHR45947:SF3">
    <property type="entry name" value="SULFOQUINOVOSYL TRANSFERASE SQD2"/>
    <property type="match status" value="1"/>
</dbReference>
<dbReference type="SUPFAM" id="SSF53756">
    <property type="entry name" value="UDP-Glycosyltransferase/glycogen phosphorylase"/>
    <property type="match status" value="1"/>
</dbReference>
<evidence type="ECO:0000313" key="3">
    <source>
        <dbReference type="EMBL" id="OGG68656.1"/>
    </source>
</evidence>
<reference evidence="3 4" key="1">
    <citation type="journal article" date="2016" name="Nat. Commun.">
        <title>Thousands of microbial genomes shed light on interconnected biogeochemical processes in an aquifer system.</title>
        <authorList>
            <person name="Anantharaman K."/>
            <person name="Brown C.T."/>
            <person name="Hug L.A."/>
            <person name="Sharon I."/>
            <person name="Castelle C.J."/>
            <person name="Probst A.J."/>
            <person name="Thomas B.C."/>
            <person name="Singh A."/>
            <person name="Wilkins M.J."/>
            <person name="Karaoz U."/>
            <person name="Brodie E.L."/>
            <person name="Williams K.H."/>
            <person name="Hubbard S.S."/>
            <person name="Banfield J.F."/>
        </authorList>
    </citation>
    <scope>NUCLEOTIDE SEQUENCE [LARGE SCALE GENOMIC DNA]</scope>
</reference>
<name>A0A1F6E4U5_9BACT</name>
<comment type="caution">
    <text evidence="3">The sequence shown here is derived from an EMBL/GenBank/DDBJ whole genome shotgun (WGS) entry which is preliminary data.</text>
</comment>
<dbReference type="Proteomes" id="UP000176914">
    <property type="component" value="Unassembled WGS sequence"/>
</dbReference>
<dbReference type="EMBL" id="MFLL01000030">
    <property type="protein sequence ID" value="OGG68656.1"/>
    <property type="molecule type" value="Genomic_DNA"/>
</dbReference>
<proteinExistence type="predicted"/>
<feature type="domain" description="Glycosyl transferase family 1" evidence="1">
    <location>
        <begin position="204"/>
        <end position="328"/>
    </location>
</feature>
<protein>
    <recommendedName>
        <fullName evidence="5">Glycosyl transferase family 1 domain-containing protein</fullName>
    </recommendedName>
</protein>
<dbReference type="InterPro" id="IPR001296">
    <property type="entry name" value="Glyco_trans_1"/>
</dbReference>
<evidence type="ECO:0008006" key="5">
    <source>
        <dbReference type="Google" id="ProtNLM"/>
    </source>
</evidence>
<dbReference type="Pfam" id="PF13579">
    <property type="entry name" value="Glyco_trans_4_4"/>
    <property type="match status" value="1"/>
</dbReference>
<evidence type="ECO:0000259" key="2">
    <source>
        <dbReference type="Pfam" id="PF13579"/>
    </source>
</evidence>
<evidence type="ECO:0000313" key="4">
    <source>
        <dbReference type="Proteomes" id="UP000176914"/>
    </source>
</evidence>
<dbReference type="AlphaFoldDB" id="A0A1F6E4U5"/>
<dbReference type="InterPro" id="IPR050194">
    <property type="entry name" value="Glycosyltransferase_grp1"/>
</dbReference>
<dbReference type="Gene3D" id="3.40.50.2000">
    <property type="entry name" value="Glycogen Phosphorylase B"/>
    <property type="match status" value="2"/>
</dbReference>
<feature type="domain" description="Glycosyltransferase subfamily 4-like N-terminal" evidence="2">
    <location>
        <begin position="18"/>
        <end position="187"/>
    </location>
</feature>
<organism evidence="3 4">
    <name type="scientific">Candidatus Kaiserbacteria bacterium RIFCSPHIGHO2_02_FULL_55_25</name>
    <dbReference type="NCBI Taxonomy" id="1798498"/>
    <lineage>
        <taxon>Bacteria</taxon>
        <taxon>Candidatus Kaiseribacteriota</taxon>
    </lineage>
</organism>
<gene>
    <name evidence="3" type="ORF">A3C20_00515</name>
</gene>
<dbReference type="GO" id="GO:0016758">
    <property type="term" value="F:hexosyltransferase activity"/>
    <property type="evidence" value="ECO:0007669"/>
    <property type="project" value="TreeGrafter"/>
</dbReference>
<dbReference type="Pfam" id="PF00534">
    <property type="entry name" value="Glycos_transf_1"/>
    <property type="match status" value="1"/>
</dbReference>
<dbReference type="InterPro" id="IPR028098">
    <property type="entry name" value="Glyco_trans_4-like_N"/>
</dbReference>
<evidence type="ECO:0000259" key="1">
    <source>
        <dbReference type="Pfam" id="PF00534"/>
    </source>
</evidence>
<dbReference type="PANTHER" id="PTHR45947">
    <property type="entry name" value="SULFOQUINOVOSYL TRANSFERASE SQD2"/>
    <property type="match status" value="1"/>
</dbReference>
<sequence length="427" mass="47817">MKKVLIFSLAYFPKHVGGAEVAIQEKTKRMPDIEFHMVTNRFDSTLPKVEKVGNVLVHRIGITRPNPSMADLRRFPLHLNKFLFQFLAAWKAIQLHRQYKYDAIWAMMAHACGVPAAIFKLAKPRVPFVLELQEGDPPAHIERTMRPLWPFFTRAFTKADVISVISTFLGRWARARGFKGPVVLVPNAVNTAHFSMQVAPRRIQEVQESLDKNMGDVFVITTSRLVHKNAVDDMIRALVLLPGNVHFIVLGTGPDEAMLRKLALRLGVSGRVRFAGQVGHADMPAYLKACDIFIRASRSEGMGNSFVEAMAAELPVIATQEGGIADFLFDPERNDARKRAISHGAGEKLLPGDEAWNRPAPEFQTGWAVDKDSPEQIAGAVQEIMSRSEKVRSVIATAKTMVVEKYDWDLIARDMKEKVFEPLLSRG</sequence>